<sequence length="231" mass="26795">MNKGKILIVDDDKDIVNLITDILEDELYQVDKAYSGQEAINKVEKESFDLIILDIMLPDIDGIDVCRKIRDKFLGTIIFLTAKNRGVDKIVGLEIGADDYITKPFDDGELCARVKAHLRKQKRLNSLNLKNDETIRYKSIEINKNSFEVFVDRQRIILSTKEFQVLYYMIENHNIVLTREQIYNSVWGFGDFGDINTVTVHIKKLREKIPGCDRFIKTVWGIGYKFIGERL</sequence>
<dbReference type="OrthoDB" id="9790454at2"/>
<dbReference type="Pfam" id="PF00486">
    <property type="entry name" value="Trans_reg_C"/>
    <property type="match status" value="1"/>
</dbReference>
<evidence type="ECO:0000313" key="13">
    <source>
        <dbReference type="Proteomes" id="UP000004198"/>
    </source>
</evidence>
<dbReference type="AlphaFoldDB" id="C6PST1"/>
<feature type="domain" description="Response regulatory" evidence="10">
    <location>
        <begin position="5"/>
        <end position="118"/>
    </location>
</feature>
<dbReference type="CDD" id="cd00383">
    <property type="entry name" value="trans_reg_C"/>
    <property type="match status" value="1"/>
</dbReference>
<dbReference type="KEGG" id="cck:Ccar_05440"/>
<dbReference type="InterPro" id="IPR001789">
    <property type="entry name" value="Sig_transdc_resp-reg_receiver"/>
</dbReference>
<accession>C6PST1</accession>
<dbReference type="InterPro" id="IPR001867">
    <property type="entry name" value="OmpR/PhoB-type_DNA-bd"/>
</dbReference>
<evidence type="ECO:0000256" key="1">
    <source>
        <dbReference type="ARBA" id="ARBA00018672"/>
    </source>
</evidence>
<keyword evidence="4" id="KW-0805">Transcription regulation</keyword>
<organism evidence="12 13">
    <name type="scientific">Clostridium carboxidivorans P7</name>
    <dbReference type="NCBI Taxonomy" id="536227"/>
    <lineage>
        <taxon>Bacteria</taxon>
        <taxon>Bacillati</taxon>
        <taxon>Bacillota</taxon>
        <taxon>Clostridia</taxon>
        <taxon>Eubacteriales</taxon>
        <taxon>Clostridiaceae</taxon>
        <taxon>Clostridium</taxon>
    </lineage>
</organism>
<dbReference type="SMART" id="SM00862">
    <property type="entry name" value="Trans_reg_C"/>
    <property type="match status" value="1"/>
</dbReference>
<keyword evidence="6" id="KW-0804">Transcription</keyword>
<dbReference type="GO" id="GO:0005829">
    <property type="term" value="C:cytosol"/>
    <property type="evidence" value="ECO:0007669"/>
    <property type="project" value="TreeGrafter"/>
</dbReference>
<evidence type="ECO:0000259" key="10">
    <source>
        <dbReference type="PROSITE" id="PS50110"/>
    </source>
</evidence>
<evidence type="ECO:0000256" key="9">
    <source>
        <dbReference type="PROSITE-ProRule" id="PRU01091"/>
    </source>
</evidence>
<keyword evidence="5 9" id="KW-0238">DNA-binding</keyword>
<feature type="modified residue" description="4-aspartylphosphate" evidence="8">
    <location>
        <position position="54"/>
    </location>
</feature>
<dbReference type="PATRIC" id="fig|536227.13.peg.1148"/>
<dbReference type="GO" id="GO:0000976">
    <property type="term" value="F:transcription cis-regulatory region binding"/>
    <property type="evidence" value="ECO:0007669"/>
    <property type="project" value="TreeGrafter"/>
</dbReference>
<feature type="DNA-binding region" description="OmpR/PhoB-type" evidence="9">
    <location>
        <begin position="132"/>
        <end position="228"/>
    </location>
</feature>
<dbReference type="Proteomes" id="UP000004198">
    <property type="component" value="Unassembled WGS sequence"/>
</dbReference>
<dbReference type="InterPro" id="IPR011006">
    <property type="entry name" value="CheY-like_superfamily"/>
</dbReference>
<dbReference type="PROSITE" id="PS51755">
    <property type="entry name" value="OMPR_PHOB"/>
    <property type="match status" value="1"/>
</dbReference>
<evidence type="ECO:0000259" key="11">
    <source>
        <dbReference type="PROSITE" id="PS51755"/>
    </source>
</evidence>
<dbReference type="PANTHER" id="PTHR48111:SF40">
    <property type="entry name" value="PHOSPHATE REGULON TRANSCRIPTIONAL REGULATORY PROTEIN PHOB"/>
    <property type="match status" value="1"/>
</dbReference>
<evidence type="ECO:0000256" key="4">
    <source>
        <dbReference type="ARBA" id="ARBA00023015"/>
    </source>
</evidence>
<dbReference type="SUPFAM" id="SSF52172">
    <property type="entry name" value="CheY-like"/>
    <property type="match status" value="1"/>
</dbReference>
<keyword evidence="3" id="KW-0902">Two-component regulatory system</keyword>
<dbReference type="STRING" id="536227.Ccar_05440"/>
<reference evidence="12 13" key="1">
    <citation type="submission" date="2009-06" db="EMBL/GenBank/DDBJ databases">
        <title>The draft genome of Clostridium carboxidivorans P7.</title>
        <authorList>
            <consortium name="US DOE Joint Genome Institute (JGI-PGF)"/>
            <person name="Lucas S."/>
            <person name="Copeland A."/>
            <person name="Lapidus A."/>
            <person name="Glavina del Rio T."/>
            <person name="Tice H."/>
            <person name="Bruce D."/>
            <person name="Goodwin L."/>
            <person name="Pitluck S."/>
            <person name="Larimer F."/>
            <person name="Land M.L."/>
            <person name="Hauser L."/>
            <person name="Hemme C.L."/>
        </authorList>
    </citation>
    <scope>NUCLEOTIDE SEQUENCE [LARGE SCALE GENOMIC DNA]</scope>
    <source>
        <strain evidence="12 13">P7</strain>
    </source>
</reference>
<dbReference type="Gene3D" id="1.10.10.10">
    <property type="entry name" value="Winged helix-like DNA-binding domain superfamily/Winged helix DNA-binding domain"/>
    <property type="match status" value="1"/>
</dbReference>
<dbReference type="Gene3D" id="6.10.250.690">
    <property type="match status" value="1"/>
</dbReference>
<dbReference type="InterPro" id="IPR039420">
    <property type="entry name" value="WalR-like"/>
</dbReference>
<dbReference type="Gene3D" id="3.40.50.2300">
    <property type="match status" value="1"/>
</dbReference>
<dbReference type="SUPFAM" id="SSF46894">
    <property type="entry name" value="C-terminal effector domain of the bipartite response regulators"/>
    <property type="match status" value="1"/>
</dbReference>
<evidence type="ECO:0000256" key="7">
    <source>
        <dbReference type="ARBA" id="ARBA00024867"/>
    </source>
</evidence>
<comment type="caution">
    <text evidence="12">The sequence shown here is derived from an EMBL/GenBank/DDBJ whole genome shotgun (WGS) entry which is preliminary data.</text>
</comment>
<dbReference type="eggNOG" id="COG0745">
    <property type="taxonomic scope" value="Bacteria"/>
</dbReference>
<evidence type="ECO:0000256" key="2">
    <source>
        <dbReference type="ARBA" id="ARBA00022553"/>
    </source>
</evidence>
<evidence type="ECO:0000256" key="6">
    <source>
        <dbReference type="ARBA" id="ARBA00023163"/>
    </source>
</evidence>
<evidence type="ECO:0000313" key="12">
    <source>
        <dbReference type="EMBL" id="EET87670.1"/>
    </source>
</evidence>
<dbReference type="InterPro" id="IPR036388">
    <property type="entry name" value="WH-like_DNA-bd_sf"/>
</dbReference>
<keyword evidence="13" id="KW-1185">Reference proteome</keyword>
<proteinExistence type="predicted"/>
<evidence type="ECO:0000256" key="5">
    <source>
        <dbReference type="ARBA" id="ARBA00023125"/>
    </source>
</evidence>
<feature type="domain" description="OmpR/PhoB-type" evidence="11">
    <location>
        <begin position="132"/>
        <end position="228"/>
    </location>
</feature>
<keyword evidence="2 8" id="KW-0597">Phosphoprotein</keyword>
<protein>
    <recommendedName>
        <fullName evidence="1">Stage 0 sporulation protein A homolog</fullName>
    </recommendedName>
</protein>
<dbReference type="FunFam" id="3.40.50.2300:FF:000001">
    <property type="entry name" value="DNA-binding response regulator PhoB"/>
    <property type="match status" value="1"/>
</dbReference>
<evidence type="ECO:0000256" key="3">
    <source>
        <dbReference type="ARBA" id="ARBA00023012"/>
    </source>
</evidence>
<dbReference type="GO" id="GO:0006355">
    <property type="term" value="P:regulation of DNA-templated transcription"/>
    <property type="evidence" value="ECO:0007669"/>
    <property type="project" value="InterPro"/>
</dbReference>
<gene>
    <name evidence="12" type="ORF">CcarbDRAFT_1848</name>
</gene>
<dbReference type="SMART" id="SM00448">
    <property type="entry name" value="REC"/>
    <property type="match status" value="1"/>
</dbReference>
<dbReference type="PROSITE" id="PS50110">
    <property type="entry name" value="RESPONSE_REGULATORY"/>
    <property type="match status" value="1"/>
</dbReference>
<dbReference type="PANTHER" id="PTHR48111">
    <property type="entry name" value="REGULATOR OF RPOS"/>
    <property type="match status" value="1"/>
</dbReference>
<dbReference type="FunFam" id="1.10.10.10:FF:000018">
    <property type="entry name" value="DNA-binding response regulator ResD"/>
    <property type="match status" value="1"/>
</dbReference>
<dbReference type="Pfam" id="PF00072">
    <property type="entry name" value="Response_reg"/>
    <property type="match status" value="1"/>
</dbReference>
<dbReference type="GO" id="GO:0032993">
    <property type="term" value="C:protein-DNA complex"/>
    <property type="evidence" value="ECO:0007669"/>
    <property type="project" value="TreeGrafter"/>
</dbReference>
<dbReference type="RefSeq" id="WP_007060733.1">
    <property type="nucleotide sequence ID" value="NZ_ACVI01000025.1"/>
</dbReference>
<comment type="function">
    <text evidence="7">May play the central regulatory role in sporulation. It may be an element of the effector pathway responsible for the activation of sporulation genes in response to nutritional stress. Spo0A may act in concert with spo0H (a sigma factor) to control the expression of some genes that are critical to the sporulation process.</text>
</comment>
<dbReference type="EMBL" id="ACVI01000025">
    <property type="protein sequence ID" value="EET87670.1"/>
    <property type="molecule type" value="Genomic_DNA"/>
</dbReference>
<evidence type="ECO:0000256" key="8">
    <source>
        <dbReference type="PROSITE-ProRule" id="PRU00169"/>
    </source>
</evidence>
<dbReference type="GO" id="GO:0000156">
    <property type="term" value="F:phosphorelay response regulator activity"/>
    <property type="evidence" value="ECO:0007669"/>
    <property type="project" value="TreeGrafter"/>
</dbReference>
<dbReference type="InterPro" id="IPR016032">
    <property type="entry name" value="Sig_transdc_resp-reg_C-effctor"/>
</dbReference>
<name>C6PST1_9CLOT</name>